<dbReference type="Gene3D" id="3.40.630.30">
    <property type="match status" value="1"/>
</dbReference>
<evidence type="ECO:0000256" key="2">
    <source>
        <dbReference type="ARBA" id="ARBA00023315"/>
    </source>
</evidence>
<sequence length="195" mass="22313">MALIEWLSRFDSPQLEGNGLLLRLPVSDDYVQWARLREDSRDFLTPWEPAWAADELSRKAFRERLSRYRQEARERTSYSFLIFGNNGETLYGGLTLGVIRRGVAQSATLGYWMGAPFAGKGHMAGAVRLVCGFAFDIEGLHRLEAACLPSNERSRRLLESTGFRHEGYLRKYLKIAGSWEDHHLYSLLAEDLRQA</sequence>
<name>A0A5B0E0Z5_9HYPH</name>
<dbReference type="PANTHER" id="PTHR43792">
    <property type="entry name" value="GNAT FAMILY, PUTATIVE (AFU_ORTHOLOGUE AFUA_3G00765)-RELATED-RELATED"/>
    <property type="match status" value="1"/>
</dbReference>
<dbReference type="SUPFAM" id="SSF55729">
    <property type="entry name" value="Acyl-CoA N-acyltransferases (Nat)"/>
    <property type="match status" value="1"/>
</dbReference>
<organism evidence="5 6">
    <name type="scientific">Aureimonas fodinaquatilis</name>
    <dbReference type="NCBI Taxonomy" id="2565783"/>
    <lineage>
        <taxon>Bacteria</taxon>
        <taxon>Pseudomonadati</taxon>
        <taxon>Pseudomonadota</taxon>
        <taxon>Alphaproteobacteria</taxon>
        <taxon>Hyphomicrobiales</taxon>
        <taxon>Aurantimonadaceae</taxon>
        <taxon>Aureimonas</taxon>
    </lineage>
</organism>
<feature type="domain" description="N-acetyltransferase" evidence="4">
    <location>
        <begin position="34"/>
        <end position="190"/>
    </location>
</feature>
<evidence type="ECO:0000256" key="1">
    <source>
        <dbReference type="ARBA" id="ARBA00022679"/>
    </source>
</evidence>
<evidence type="ECO:0000313" key="5">
    <source>
        <dbReference type="EMBL" id="KAA0972493.1"/>
    </source>
</evidence>
<comment type="caution">
    <text evidence="5">The sequence shown here is derived from an EMBL/GenBank/DDBJ whole genome shotgun (WGS) entry which is preliminary data.</text>
</comment>
<evidence type="ECO:0000259" key="4">
    <source>
        <dbReference type="PROSITE" id="PS51186"/>
    </source>
</evidence>
<dbReference type="Proteomes" id="UP000324738">
    <property type="component" value="Unassembled WGS sequence"/>
</dbReference>
<dbReference type="Pfam" id="PF13302">
    <property type="entry name" value="Acetyltransf_3"/>
    <property type="match status" value="1"/>
</dbReference>
<dbReference type="InterPro" id="IPR016181">
    <property type="entry name" value="Acyl_CoA_acyltransferase"/>
</dbReference>
<dbReference type="InterPro" id="IPR051531">
    <property type="entry name" value="N-acetyltransferase"/>
</dbReference>
<reference evidence="5 6" key="1">
    <citation type="submission" date="2019-08" db="EMBL/GenBank/DDBJ databases">
        <title>Aureimonas fodiniaquatilis sp. nov., isolated from a coal mine wastewater.</title>
        <authorList>
            <person name="Kim W."/>
        </authorList>
    </citation>
    <scope>NUCLEOTIDE SEQUENCE [LARGE SCALE GENOMIC DNA]</scope>
    <source>
        <strain evidence="5 6">CAU 1482</strain>
    </source>
</reference>
<dbReference type="AlphaFoldDB" id="A0A5B0E0Z5"/>
<protein>
    <submittedName>
        <fullName evidence="5">GNAT family N-acetyltransferase</fullName>
    </submittedName>
</protein>
<dbReference type="InterPro" id="IPR000182">
    <property type="entry name" value="GNAT_dom"/>
</dbReference>
<proteinExistence type="inferred from homology"/>
<keyword evidence="2" id="KW-0012">Acyltransferase</keyword>
<dbReference type="GO" id="GO:0005737">
    <property type="term" value="C:cytoplasm"/>
    <property type="evidence" value="ECO:0007669"/>
    <property type="project" value="TreeGrafter"/>
</dbReference>
<evidence type="ECO:0000256" key="3">
    <source>
        <dbReference type="ARBA" id="ARBA00038502"/>
    </source>
</evidence>
<dbReference type="RefSeq" id="WP_149298255.1">
    <property type="nucleotide sequence ID" value="NZ_VTWH01000001.1"/>
</dbReference>
<dbReference type="PROSITE" id="PS51186">
    <property type="entry name" value="GNAT"/>
    <property type="match status" value="1"/>
</dbReference>
<dbReference type="PANTHER" id="PTHR43792:SF8">
    <property type="entry name" value="[RIBOSOMAL PROTEIN US5]-ALANINE N-ACETYLTRANSFERASE"/>
    <property type="match status" value="1"/>
</dbReference>
<accession>A0A5B0E0Z5</accession>
<dbReference type="OrthoDB" id="9801669at2"/>
<keyword evidence="6" id="KW-1185">Reference proteome</keyword>
<evidence type="ECO:0000313" key="6">
    <source>
        <dbReference type="Proteomes" id="UP000324738"/>
    </source>
</evidence>
<dbReference type="GO" id="GO:0008999">
    <property type="term" value="F:protein-N-terminal-alanine acetyltransferase activity"/>
    <property type="evidence" value="ECO:0007669"/>
    <property type="project" value="TreeGrafter"/>
</dbReference>
<keyword evidence="1 5" id="KW-0808">Transferase</keyword>
<dbReference type="EMBL" id="VTWH01000001">
    <property type="protein sequence ID" value="KAA0972493.1"/>
    <property type="molecule type" value="Genomic_DNA"/>
</dbReference>
<gene>
    <name evidence="5" type="ORF">FPY71_05240</name>
</gene>
<comment type="similarity">
    <text evidence="3">Belongs to the acetyltransferase family. RimJ subfamily.</text>
</comment>